<evidence type="ECO:0000256" key="6">
    <source>
        <dbReference type="ARBA" id="ARBA00023136"/>
    </source>
</evidence>
<dbReference type="Pfam" id="PF02321">
    <property type="entry name" value="OEP"/>
    <property type="match status" value="2"/>
</dbReference>
<dbReference type="InterPro" id="IPR003423">
    <property type="entry name" value="OMP_efflux"/>
</dbReference>
<evidence type="ECO:0000313" key="10">
    <source>
        <dbReference type="Proteomes" id="UP000317557"/>
    </source>
</evidence>
<dbReference type="InterPro" id="IPR051906">
    <property type="entry name" value="TolC-like"/>
</dbReference>
<dbReference type="GO" id="GO:1990281">
    <property type="term" value="C:efflux pump complex"/>
    <property type="evidence" value="ECO:0007669"/>
    <property type="project" value="TreeGrafter"/>
</dbReference>
<comment type="similarity">
    <text evidence="2">Belongs to the outer membrane factor (OMF) (TC 1.B.17) family.</text>
</comment>
<dbReference type="PANTHER" id="PTHR30026">
    <property type="entry name" value="OUTER MEMBRANE PROTEIN TOLC"/>
    <property type="match status" value="1"/>
</dbReference>
<dbReference type="OrthoDB" id="9771205at2"/>
<evidence type="ECO:0000313" key="9">
    <source>
        <dbReference type="EMBL" id="SMO51052.1"/>
    </source>
</evidence>
<dbReference type="GO" id="GO:0015288">
    <property type="term" value="F:porin activity"/>
    <property type="evidence" value="ECO:0007669"/>
    <property type="project" value="TreeGrafter"/>
</dbReference>
<evidence type="ECO:0000256" key="5">
    <source>
        <dbReference type="ARBA" id="ARBA00022692"/>
    </source>
</evidence>
<comment type="subcellular location">
    <subcellularLocation>
        <location evidence="1">Cell outer membrane</location>
    </subcellularLocation>
</comment>
<name>A0A521BV42_9BACT</name>
<keyword evidence="3" id="KW-0813">Transport</keyword>
<evidence type="ECO:0000256" key="4">
    <source>
        <dbReference type="ARBA" id="ARBA00022452"/>
    </source>
</evidence>
<dbReference type="RefSeq" id="WP_142453547.1">
    <property type="nucleotide sequence ID" value="NZ_FXTP01000003.1"/>
</dbReference>
<sequence length="447" mass="50374">MNIRQNIQSLLPFTITSIFLISLFVSTVKGQDKLNVGTSSVDSLSVDQAISMALKNNYGITIQRKNVEISRIENHWGETGALPTISLSGSGGYQDQNDISGTNYSGTVNLDWTIFRGFGARIEKEMLEQYQKLSEGNMAINVENAVIDIILSYYNILLQLQNMELANDLMQLSEDRYDLAKRRKEIGSSVTYDLLQAQNAYLEDKSNYLSAKTSYHNAMRELNYLMAAPLEKNYQLISEFQADTTSFNRKTLADRMLQNNNNLRNQYINLELARQQTKLARSNYYPTVSIGASGGYSGSGYDIGTSGFSSQTGSGLSHSASLTVSYTLFNGGQRKRVLEAAQIEKQISEVETSEMEASLKNQLFQEHELYQLRKEQLELAHENLEAAELNLKISKKKFESGSINSFIYRDVQQVYSNADVNYNRAIYNVIESYHTLMRLTGGIIDDE</sequence>
<dbReference type="SUPFAM" id="SSF56954">
    <property type="entry name" value="Outer membrane efflux proteins (OEP)"/>
    <property type="match status" value="1"/>
</dbReference>
<gene>
    <name evidence="9" type="ORF">SAMN06265219_103122</name>
</gene>
<feature type="coiled-coil region" evidence="8">
    <location>
        <begin position="253"/>
        <end position="280"/>
    </location>
</feature>
<evidence type="ECO:0000256" key="3">
    <source>
        <dbReference type="ARBA" id="ARBA00022448"/>
    </source>
</evidence>
<keyword evidence="4" id="KW-1134">Transmembrane beta strand</keyword>
<dbReference type="EMBL" id="FXTP01000003">
    <property type="protein sequence ID" value="SMO51052.1"/>
    <property type="molecule type" value="Genomic_DNA"/>
</dbReference>
<feature type="coiled-coil region" evidence="8">
    <location>
        <begin position="360"/>
        <end position="397"/>
    </location>
</feature>
<evidence type="ECO:0000256" key="1">
    <source>
        <dbReference type="ARBA" id="ARBA00004442"/>
    </source>
</evidence>
<keyword evidence="8" id="KW-0175">Coiled coil</keyword>
<keyword evidence="10" id="KW-1185">Reference proteome</keyword>
<dbReference type="Gene3D" id="1.20.1600.10">
    <property type="entry name" value="Outer membrane efflux proteins (OEP)"/>
    <property type="match status" value="1"/>
</dbReference>
<proteinExistence type="inferred from homology"/>
<evidence type="ECO:0000256" key="2">
    <source>
        <dbReference type="ARBA" id="ARBA00007613"/>
    </source>
</evidence>
<dbReference type="Proteomes" id="UP000317557">
    <property type="component" value="Unassembled WGS sequence"/>
</dbReference>
<organism evidence="9 10">
    <name type="scientific">Gracilimonas mengyeensis</name>
    <dbReference type="NCBI Taxonomy" id="1302730"/>
    <lineage>
        <taxon>Bacteria</taxon>
        <taxon>Pseudomonadati</taxon>
        <taxon>Balneolota</taxon>
        <taxon>Balneolia</taxon>
        <taxon>Balneolales</taxon>
        <taxon>Balneolaceae</taxon>
        <taxon>Gracilimonas</taxon>
    </lineage>
</organism>
<keyword evidence="7" id="KW-0998">Cell outer membrane</keyword>
<dbReference type="PANTHER" id="PTHR30026:SF20">
    <property type="entry name" value="OUTER MEMBRANE PROTEIN TOLC"/>
    <property type="match status" value="1"/>
</dbReference>
<reference evidence="9 10" key="1">
    <citation type="submission" date="2017-05" db="EMBL/GenBank/DDBJ databases">
        <authorList>
            <person name="Varghese N."/>
            <person name="Submissions S."/>
        </authorList>
    </citation>
    <scope>NUCLEOTIDE SEQUENCE [LARGE SCALE GENOMIC DNA]</scope>
    <source>
        <strain evidence="9 10">DSM 21985</strain>
    </source>
</reference>
<dbReference type="AlphaFoldDB" id="A0A521BV42"/>
<evidence type="ECO:0000256" key="8">
    <source>
        <dbReference type="SAM" id="Coils"/>
    </source>
</evidence>
<protein>
    <submittedName>
        <fullName evidence="9">Outer membrane protein TolC</fullName>
    </submittedName>
</protein>
<dbReference type="GO" id="GO:0015562">
    <property type="term" value="F:efflux transmembrane transporter activity"/>
    <property type="evidence" value="ECO:0007669"/>
    <property type="project" value="InterPro"/>
</dbReference>
<dbReference type="GO" id="GO:0009279">
    <property type="term" value="C:cell outer membrane"/>
    <property type="evidence" value="ECO:0007669"/>
    <property type="project" value="UniProtKB-SubCell"/>
</dbReference>
<evidence type="ECO:0000256" key="7">
    <source>
        <dbReference type="ARBA" id="ARBA00023237"/>
    </source>
</evidence>
<keyword evidence="5" id="KW-0812">Transmembrane</keyword>
<accession>A0A521BV42</accession>
<keyword evidence="6" id="KW-0472">Membrane</keyword>